<feature type="compositionally biased region" description="Low complexity" evidence="2">
    <location>
        <begin position="556"/>
        <end position="567"/>
    </location>
</feature>
<organism evidence="3 4">
    <name type="scientific">Mucor circinelloides f. lusitanicus</name>
    <name type="common">Mucor racemosus var. lusitanicus</name>
    <dbReference type="NCBI Taxonomy" id="29924"/>
    <lineage>
        <taxon>Eukaryota</taxon>
        <taxon>Fungi</taxon>
        <taxon>Fungi incertae sedis</taxon>
        <taxon>Mucoromycota</taxon>
        <taxon>Mucoromycotina</taxon>
        <taxon>Mucoromycetes</taxon>
        <taxon>Mucorales</taxon>
        <taxon>Mucorineae</taxon>
        <taxon>Mucoraceae</taxon>
        <taxon>Mucor</taxon>
    </lineage>
</organism>
<evidence type="ECO:0000313" key="3">
    <source>
        <dbReference type="EMBL" id="KAF1799328.1"/>
    </source>
</evidence>
<feature type="region of interest" description="Disordered" evidence="2">
    <location>
        <begin position="377"/>
        <end position="512"/>
    </location>
</feature>
<comment type="caution">
    <text evidence="3">The sequence shown here is derived from an EMBL/GenBank/DDBJ whole genome shotgun (WGS) entry which is preliminary data.</text>
</comment>
<dbReference type="AlphaFoldDB" id="A0A8H4BBT7"/>
<protein>
    <submittedName>
        <fullName evidence="3">Uncharacterized protein</fullName>
    </submittedName>
</protein>
<accession>A0A8H4BBT7</accession>
<name>A0A8H4BBT7_MUCCL</name>
<dbReference type="PANTHER" id="PTHR38120:SF1">
    <property type="entry name" value="M PROTEIN, SEROTYPE 2.1"/>
    <property type="match status" value="1"/>
</dbReference>
<sequence>MTTDELGILIQSLQEQIKQGQDVENELRHDIDNQSRQQKALSNENDYLKQKLAAIQLDNSNYGNTQARLETQLYAQEQDISKLRKDIQQLTKAKKDVEKKLNSELQDYENDKSMWQQREADLYNQIRSLSINNLGEPRTPRTPRRRSVTANTLGIMSPFTSGLGDIGENQADASSTNDNDANASAVDERPTPKLAVIDSSYARETKIAQRTIKAQDKMIFDLKNEVEKLKSVIQEQQNESQTQSLHASHLQHEIVSIKEVNRGLMEENESYQILLHEKTINGEFMMNPIMQVDDNPAMKESISTSSANQGLNLAAELASSIPDWNNQKESESDQTIQKLNEEIKTLQDTNRALQLYMNKILMKIINNKQLEDVLSIDQPSKSTHHPSSDAAGNKSSAVGVTADSSGRGGGGGPAPTKTVSTVAPASSSGTASKSPSPNNRQRRRTISYWGSKAVPPPPPSKSASQQDMEGLTATREEKRRHSSIVQNAPPQPERSMSTTTTSSSSANGGWAKALRRMSGIGWASVKEEPASSPVAVNNDSAVGSLSEDENTEMASRKSSGSSTPSVRRSNELGTLSEE</sequence>
<feature type="compositionally biased region" description="Low complexity" evidence="2">
    <location>
        <begin position="423"/>
        <end position="437"/>
    </location>
</feature>
<feature type="coiled-coil region" evidence="1">
    <location>
        <begin position="329"/>
        <end position="356"/>
    </location>
</feature>
<feature type="compositionally biased region" description="Polar residues" evidence="2">
    <location>
        <begin position="393"/>
        <end position="404"/>
    </location>
</feature>
<proteinExistence type="predicted"/>
<evidence type="ECO:0000313" key="4">
    <source>
        <dbReference type="Proteomes" id="UP000469890"/>
    </source>
</evidence>
<evidence type="ECO:0000256" key="1">
    <source>
        <dbReference type="SAM" id="Coils"/>
    </source>
</evidence>
<feature type="compositionally biased region" description="Polar residues" evidence="2">
    <location>
        <begin position="171"/>
        <end position="182"/>
    </location>
</feature>
<keyword evidence="1" id="KW-0175">Coiled coil</keyword>
<feature type="region of interest" description="Disordered" evidence="2">
    <location>
        <begin position="524"/>
        <end position="578"/>
    </location>
</feature>
<feature type="coiled-coil region" evidence="1">
    <location>
        <begin position="10"/>
        <end position="125"/>
    </location>
</feature>
<gene>
    <name evidence="3" type="ORF">FB192DRAFT_1386199</name>
</gene>
<dbReference type="Proteomes" id="UP000469890">
    <property type="component" value="Unassembled WGS sequence"/>
</dbReference>
<dbReference type="Gene3D" id="1.20.5.2440">
    <property type="match status" value="1"/>
</dbReference>
<evidence type="ECO:0000256" key="2">
    <source>
        <dbReference type="SAM" id="MobiDB-lite"/>
    </source>
</evidence>
<feature type="region of interest" description="Disordered" evidence="2">
    <location>
        <begin position="161"/>
        <end position="188"/>
    </location>
</feature>
<feature type="compositionally biased region" description="Low complexity" evidence="2">
    <location>
        <begin position="495"/>
        <end position="505"/>
    </location>
</feature>
<reference evidence="3 4" key="1">
    <citation type="submission" date="2019-09" db="EMBL/GenBank/DDBJ databases">
        <authorList>
            <consortium name="DOE Joint Genome Institute"/>
            <person name="Mondo S.J."/>
            <person name="Navarro-Mendoza M.I."/>
            <person name="Perez-Arques C."/>
            <person name="Panchal S."/>
            <person name="Nicolas F.E."/>
            <person name="Ganguly P."/>
            <person name="Pangilinan J."/>
            <person name="Grigoriev I."/>
            <person name="Heitman J."/>
            <person name="Sanya K."/>
            <person name="Garre V."/>
        </authorList>
    </citation>
    <scope>NUCLEOTIDE SEQUENCE [LARGE SCALE GENOMIC DNA]</scope>
    <source>
        <strain evidence="3 4">MU402</strain>
    </source>
</reference>
<dbReference type="PANTHER" id="PTHR38120">
    <property type="entry name" value="EXPRESSED PROTEIN"/>
    <property type="match status" value="1"/>
</dbReference>
<dbReference type="EMBL" id="JAAECE010000006">
    <property type="protein sequence ID" value="KAF1799328.1"/>
    <property type="molecule type" value="Genomic_DNA"/>
</dbReference>
<feature type="compositionally biased region" description="Polar residues" evidence="2">
    <location>
        <begin position="534"/>
        <end position="543"/>
    </location>
</feature>